<comment type="subcellular location">
    <subcellularLocation>
        <location evidence="11">Nucleus</location>
    </subcellularLocation>
</comment>
<dbReference type="Pfam" id="PF16124">
    <property type="entry name" value="RecQ_Zn_bind"/>
    <property type="match status" value="1"/>
</dbReference>
<dbReference type="Gene3D" id="1.10.10.10">
    <property type="entry name" value="Winged helix-like DNA-binding domain superfamily/Winged helix DNA-binding domain"/>
    <property type="match status" value="1"/>
</dbReference>
<dbReference type="AlphaFoldDB" id="A0AAV3PP76"/>
<dbReference type="SMART" id="SM00490">
    <property type="entry name" value="HELICc"/>
    <property type="match status" value="1"/>
</dbReference>
<dbReference type="GO" id="GO:0009378">
    <property type="term" value="F:four-way junction helicase activity"/>
    <property type="evidence" value="ECO:0007669"/>
    <property type="project" value="TreeGrafter"/>
</dbReference>
<organism evidence="16 17">
    <name type="scientific">Lithospermum erythrorhizon</name>
    <name type="common">Purple gromwell</name>
    <name type="synonym">Lithospermum officinale var. erythrorhizon</name>
    <dbReference type="NCBI Taxonomy" id="34254"/>
    <lineage>
        <taxon>Eukaryota</taxon>
        <taxon>Viridiplantae</taxon>
        <taxon>Streptophyta</taxon>
        <taxon>Embryophyta</taxon>
        <taxon>Tracheophyta</taxon>
        <taxon>Spermatophyta</taxon>
        <taxon>Magnoliopsida</taxon>
        <taxon>eudicotyledons</taxon>
        <taxon>Gunneridae</taxon>
        <taxon>Pentapetalae</taxon>
        <taxon>asterids</taxon>
        <taxon>lamiids</taxon>
        <taxon>Boraginales</taxon>
        <taxon>Boraginaceae</taxon>
        <taxon>Boraginoideae</taxon>
        <taxon>Lithospermeae</taxon>
        <taxon>Lithospermum</taxon>
    </lineage>
</organism>
<dbReference type="InterPro" id="IPR036388">
    <property type="entry name" value="WH-like_DNA-bd_sf"/>
</dbReference>
<feature type="region of interest" description="Disordered" evidence="12">
    <location>
        <begin position="797"/>
        <end position="824"/>
    </location>
</feature>
<evidence type="ECO:0000259" key="13">
    <source>
        <dbReference type="PROSITE" id="PS50967"/>
    </source>
</evidence>
<dbReference type="GO" id="GO:0043138">
    <property type="term" value="F:3'-5' DNA helicase activity"/>
    <property type="evidence" value="ECO:0007669"/>
    <property type="project" value="UniProtKB-EC"/>
</dbReference>
<accession>A0AAV3PP76</accession>
<dbReference type="CDD" id="cd18794">
    <property type="entry name" value="SF2_C_RecQ"/>
    <property type="match status" value="1"/>
</dbReference>
<dbReference type="GO" id="GO:0016787">
    <property type="term" value="F:hydrolase activity"/>
    <property type="evidence" value="ECO:0007669"/>
    <property type="project" value="UniProtKB-KW"/>
</dbReference>
<dbReference type="InterPro" id="IPR032284">
    <property type="entry name" value="RecQ_Zn-bd"/>
</dbReference>
<evidence type="ECO:0000256" key="4">
    <source>
        <dbReference type="ARBA" id="ARBA00022741"/>
    </source>
</evidence>
<dbReference type="PROSITE" id="PS51194">
    <property type="entry name" value="HELICASE_CTER"/>
    <property type="match status" value="1"/>
</dbReference>
<evidence type="ECO:0000259" key="14">
    <source>
        <dbReference type="PROSITE" id="PS51192"/>
    </source>
</evidence>
<evidence type="ECO:0000259" key="15">
    <source>
        <dbReference type="PROSITE" id="PS51194"/>
    </source>
</evidence>
<dbReference type="SMART" id="SM00956">
    <property type="entry name" value="RQC"/>
    <property type="match status" value="1"/>
</dbReference>
<dbReference type="SUPFAM" id="SSF52540">
    <property type="entry name" value="P-loop containing nucleoside triphosphate hydrolases"/>
    <property type="match status" value="1"/>
</dbReference>
<dbReference type="SMART" id="SM00341">
    <property type="entry name" value="HRDC"/>
    <property type="match status" value="1"/>
</dbReference>
<dbReference type="InterPro" id="IPR004589">
    <property type="entry name" value="DNA_helicase_ATP-dep_RecQ"/>
</dbReference>
<dbReference type="SMART" id="SM00487">
    <property type="entry name" value="DEXDc"/>
    <property type="match status" value="1"/>
</dbReference>
<evidence type="ECO:0000256" key="2">
    <source>
        <dbReference type="ARBA" id="ARBA00005446"/>
    </source>
</evidence>
<dbReference type="EC" id="5.6.2.4" evidence="11"/>
<evidence type="ECO:0000313" key="17">
    <source>
        <dbReference type="Proteomes" id="UP001454036"/>
    </source>
</evidence>
<evidence type="ECO:0000256" key="7">
    <source>
        <dbReference type="ARBA" id="ARBA00022840"/>
    </source>
</evidence>
<dbReference type="CDD" id="cd17920">
    <property type="entry name" value="DEXHc_RecQ"/>
    <property type="match status" value="1"/>
</dbReference>
<dbReference type="Gene3D" id="3.40.50.300">
    <property type="entry name" value="P-loop containing nucleotide triphosphate hydrolases"/>
    <property type="match status" value="2"/>
</dbReference>
<dbReference type="InterPro" id="IPR027417">
    <property type="entry name" value="P-loop_NTPase"/>
</dbReference>
<dbReference type="InterPro" id="IPR002121">
    <property type="entry name" value="HRDC_dom"/>
</dbReference>
<keyword evidence="5 11" id="KW-0378">Hydrolase</keyword>
<proteinExistence type="inferred from homology"/>
<evidence type="ECO:0000256" key="6">
    <source>
        <dbReference type="ARBA" id="ARBA00022806"/>
    </source>
</evidence>
<reference evidence="16 17" key="1">
    <citation type="submission" date="2024-01" db="EMBL/GenBank/DDBJ databases">
        <title>The complete chloroplast genome sequence of Lithospermum erythrorhizon: insights into the phylogenetic relationship among Boraginaceae species and the maternal lineages of purple gromwells.</title>
        <authorList>
            <person name="Okada T."/>
            <person name="Watanabe K."/>
        </authorList>
    </citation>
    <scope>NUCLEOTIDE SEQUENCE [LARGE SCALE GENOMIC DNA]</scope>
</reference>
<feature type="domain" description="Helicase C-terminal" evidence="15">
    <location>
        <begin position="216"/>
        <end position="376"/>
    </location>
</feature>
<dbReference type="Gene3D" id="1.10.150.80">
    <property type="entry name" value="HRDC domain"/>
    <property type="match status" value="1"/>
</dbReference>
<dbReference type="GO" id="GO:0005634">
    <property type="term" value="C:nucleus"/>
    <property type="evidence" value="ECO:0007669"/>
    <property type="project" value="UniProtKB-SubCell"/>
</dbReference>
<dbReference type="InterPro" id="IPR001650">
    <property type="entry name" value="Helicase_C-like"/>
</dbReference>
<dbReference type="InterPro" id="IPR018982">
    <property type="entry name" value="RQC_domain"/>
</dbReference>
<dbReference type="FunFam" id="1.10.10.10:FF:000513">
    <property type="entry name" value="ATP-dependent DNA helicase"/>
    <property type="match status" value="1"/>
</dbReference>
<dbReference type="InterPro" id="IPR044876">
    <property type="entry name" value="HRDC_dom_sf"/>
</dbReference>
<dbReference type="EMBL" id="BAABME010001999">
    <property type="protein sequence ID" value="GAA0152526.1"/>
    <property type="molecule type" value="Genomic_DNA"/>
</dbReference>
<comment type="catalytic activity">
    <reaction evidence="11">
        <text>ATP + H2O = ADP + phosphate + H(+)</text>
        <dbReference type="Rhea" id="RHEA:13065"/>
        <dbReference type="ChEBI" id="CHEBI:15377"/>
        <dbReference type="ChEBI" id="CHEBI:15378"/>
        <dbReference type="ChEBI" id="CHEBI:30616"/>
        <dbReference type="ChEBI" id="CHEBI:43474"/>
        <dbReference type="ChEBI" id="CHEBI:456216"/>
    </reaction>
</comment>
<name>A0AAV3PP76_LITER</name>
<gene>
    <name evidence="16" type="ORF">LIER_10985</name>
</gene>
<evidence type="ECO:0000256" key="5">
    <source>
        <dbReference type="ARBA" id="ARBA00022801"/>
    </source>
</evidence>
<keyword evidence="17" id="KW-1185">Reference proteome</keyword>
<dbReference type="InterPro" id="IPR010997">
    <property type="entry name" value="HRDC-like_sf"/>
</dbReference>
<dbReference type="Pfam" id="PF00271">
    <property type="entry name" value="Helicase_C"/>
    <property type="match status" value="1"/>
</dbReference>
<dbReference type="GO" id="GO:0005694">
    <property type="term" value="C:chromosome"/>
    <property type="evidence" value="ECO:0007669"/>
    <property type="project" value="TreeGrafter"/>
</dbReference>
<comment type="similarity">
    <text evidence="2 11">Belongs to the helicase family. RecQ subfamily.</text>
</comment>
<dbReference type="InterPro" id="IPR036390">
    <property type="entry name" value="WH_DNA-bd_sf"/>
</dbReference>
<evidence type="ECO:0000256" key="1">
    <source>
        <dbReference type="ARBA" id="ARBA00001947"/>
    </source>
</evidence>
<keyword evidence="6 11" id="KW-0347">Helicase</keyword>
<dbReference type="FunFam" id="3.40.50.300:FF:001450">
    <property type="entry name" value="ATP-dependent DNA helicase"/>
    <property type="match status" value="1"/>
</dbReference>
<dbReference type="PROSITE" id="PS51192">
    <property type="entry name" value="HELICASE_ATP_BIND_1"/>
    <property type="match status" value="1"/>
</dbReference>
<evidence type="ECO:0000256" key="11">
    <source>
        <dbReference type="RuleBase" id="RU364117"/>
    </source>
</evidence>
<comment type="cofactor">
    <cofactor evidence="1">
        <name>Zn(2+)</name>
        <dbReference type="ChEBI" id="CHEBI:29105"/>
    </cofactor>
</comment>
<evidence type="ECO:0000256" key="10">
    <source>
        <dbReference type="ARBA" id="ARBA00034617"/>
    </source>
</evidence>
<dbReference type="Pfam" id="PF14493">
    <property type="entry name" value="HTH_40"/>
    <property type="match status" value="1"/>
</dbReference>
<dbReference type="GO" id="GO:0006260">
    <property type="term" value="P:DNA replication"/>
    <property type="evidence" value="ECO:0007669"/>
    <property type="project" value="InterPro"/>
</dbReference>
<dbReference type="PROSITE" id="PS50967">
    <property type="entry name" value="HRDC"/>
    <property type="match status" value="1"/>
</dbReference>
<feature type="domain" description="HRDC" evidence="13">
    <location>
        <begin position="539"/>
        <end position="619"/>
    </location>
</feature>
<dbReference type="SUPFAM" id="SSF47819">
    <property type="entry name" value="HRDC-like"/>
    <property type="match status" value="1"/>
</dbReference>
<comment type="similarity">
    <text evidence="3">Belongs to the disease resistance NB-LRR family.</text>
</comment>
<keyword evidence="4 11" id="KW-0547">Nucleotide-binding</keyword>
<dbReference type="Pfam" id="PF00570">
    <property type="entry name" value="HRDC"/>
    <property type="match status" value="1"/>
</dbReference>
<dbReference type="PANTHER" id="PTHR13710">
    <property type="entry name" value="DNA HELICASE RECQ FAMILY MEMBER"/>
    <property type="match status" value="1"/>
</dbReference>
<dbReference type="Pfam" id="PF09382">
    <property type="entry name" value="RQC"/>
    <property type="match status" value="1"/>
</dbReference>
<protein>
    <recommendedName>
        <fullName evidence="11">ATP-dependent DNA helicase</fullName>
        <ecNumber evidence="11">5.6.2.4</ecNumber>
    </recommendedName>
</protein>
<dbReference type="Proteomes" id="UP001454036">
    <property type="component" value="Unassembled WGS sequence"/>
</dbReference>
<comment type="catalytic activity">
    <reaction evidence="10 11">
        <text>Couples ATP hydrolysis with the unwinding of duplex DNA by translocating in the 3'-5' direction.</text>
        <dbReference type="EC" id="5.6.2.4"/>
    </reaction>
</comment>
<dbReference type="PANTHER" id="PTHR13710:SF120">
    <property type="entry name" value="BIFUNCTIONAL 3'-5' EXONUCLEASE_ATP-DEPENDENT HELICASE WRN"/>
    <property type="match status" value="1"/>
</dbReference>
<dbReference type="InterPro" id="IPR011545">
    <property type="entry name" value="DEAD/DEAH_box_helicase_dom"/>
</dbReference>
<dbReference type="InterPro" id="IPR029491">
    <property type="entry name" value="Helicase_HTH"/>
</dbReference>
<evidence type="ECO:0000256" key="8">
    <source>
        <dbReference type="ARBA" id="ARBA00023125"/>
    </source>
</evidence>
<dbReference type="InterPro" id="IPR014001">
    <property type="entry name" value="Helicase_ATP-bd"/>
</dbReference>
<dbReference type="GO" id="GO:0003677">
    <property type="term" value="F:DNA binding"/>
    <property type="evidence" value="ECO:0007669"/>
    <property type="project" value="UniProtKB-KW"/>
</dbReference>
<dbReference type="GO" id="GO:0005737">
    <property type="term" value="C:cytoplasm"/>
    <property type="evidence" value="ECO:0007669"/>
    <property type="project" value="TreeGrafter"/>
</dbReference>
<dbReference type="GO" id="GO:0000724">
    <property type="term" value="P:double-strand break repair via homologous recombination"/>
    <property type="evidence" value="ECO:0007669"/>
    <property type="project" value="TreeGrafter"/>
</dbReference>
<keyword evidence="7 11" id="KW-0067">ATP-binding</keyword>
<keyword evidence="11" id="KW-0539">Nucleus</keyword>
<keyword evidence="9" id="KW-0413">Isomerase</keyword>
<evidence type="ECO:0000256" key="9">
    <source>
        <dbReference type="ARBA" id="ARBA00023235"/>
    </source>
</evidence>
<evidence type="ECO:0000256" key="12">
    <source>
        <dbReference type="SAM" id="MobiDB-lite"/>
    </source>
</evidence>
<sequence length="907" mass="101942">MESVLKKYFGYSTFRPYQKEIVEQILDGRDCLVVMATGSGKSLCYQVPPLVAKKTAIVISPLISLMQDQVMALKQRGIRVDYLSSAQTDSSVSQKAERGEYDILYMTPEKACVLPPSFWSRLLIAGICLLAVDEAHCISEWGHDFRVEYKRLDKLRNILSNVPFVGLTATATEKVRNDIINSLKLKDTYVAVGSFDRQNLFYGVKSFNRGSSFFDKLIQEISKYVENSCSTIIYCTTINDVEQISKSLHQAGIRAGMYHGQMANKAREESHRSFIRDEFLVMVATVAFGMGIDKPNIRYVIHYGCPKSLESYYQESGRCGRDGIASVCWLYYSRSDFAKADYYCGEAHSADQRRAIMESFICAQHYCMLTSCRRSYLLNYFGENNADRCGNCDNCTSERKENDMSRESFLLMGCIQACGGHYGLNLPIDTLRGSRSKKILDAMLDKLPFHGLGKNLSANWWKALAHQLISRDYLVETVRDMYKTVSVSSKGQNFLSSCTPDHQPPLYLVVTSEMTGDENKEAGEQDEELSASAGSHIFSQAEEELYKMLLGERTKLARARGTAPYAICGDQTLQKIALTRPSTKARLANIDGVNQHLMKMYGDQFLRCIQLLSQQLNLPMDGESCTQSPLVKKAAPRLEKLTPAKLEAWKMWQEGGFTIQRIANYPGRAAPIKEQTVIEYLLEAARDGHPFDWPRFCVEIGLSKEVFSNIQEAIAKVGKEKLKPIKTELPEDVTYPQIKASLLMQELGAGVLSSSHPLSYEKHRGSNVNIDKQERSDCLFQTEEKHHTTESLTSTGIIVSSGDKNGRTVPEINGGSKSTKESAPCNDDLLIANKRRKSNAPEAEKVEFREATESSILSWLENFENGVALADILMHFSGSTKESIIELLTDMEAEFLIFRKNSMYKVM</sequence>
<dbReference type="NCBIfam" id="TIGR00614">
    <property type="entry name" value="recQ_fam"/>
    <property type="match status" value="1"/>
</dbReference>
<feature type="domain" description="Helicase ATP-binding" evidence="14">
    <location>
        <begin position="22"/>
        <end position="189"/>
    </location>
</feature>
<comment type="caution">
    <text evidence="16">The sequence shown here is derived from an EMBL/GenBank/DDBJ whole genome shotgun (WGS) entry which is preliminary data.</text>
</comment>
<evidence type="ECO:0000313" key="16">
    <source>
        <dbReference type="EMBL" id="GAA0152526.1"/>
    </source>
</evidence>
<evidence type="ECO:0000256" key="3">
    <source>
        <dbReference type="ARBA" id="ARBA00008894"/>
    </source>
</evidence>
<dbReference type="Pfam" id="PF00270">
    <property type="entry name" value="DEAD"/>
    <property type="match status" value="1"/>
</dbReference>
<dbReference type="GO" id="GO:0005524">
    <property type="term" value="F:ATP binding"/>
    <property type="evidence" value="ECO:0007669"/>
    <property type="project" value="UniProtKB-KW"/>
</dbReference>
<dbReference type="SUPFAM" id="SSF46785">
    <property type="entry name" value="Winged helix' DNA-binding domain"/>
    <property type="match status" value="1"/>
</dbReference>
<keyword evidence="8" id="KW-0238">DNA-binding</keyword>